<dbReference type="GO" id="GO:0045944">
    <property type="term" value="P:positive regulation of transcription by RNA polymerase II"/>
    <property type="evidence" value="ECO:0007669"/>
    <property type="project" value="TreeGrafter"/>
</dbReference>
<reference evidence="11" key="1">
    <citation type="submission" date="2023-06" db="EMBL/GenBank/DDBJ databases">
        <title>Multi-omics analyses reveal the molecular pathogenesis toolkit of Lasiodiplodia hormozganensis, a cross-kingdom pathogen.</title>
        <authorList>
            <person name="Felix C."/>
            <person name="Meneses R."/>
            <person name="Goncalves M.F.M."/>
            <person name="Tilleman L."/>
            <person name="Duarte A.S."/>
            <person name="Jorrin-Novo J.V."/>
            <person name="Van De Peer Y."/>
            <person name="Deforce D."/>
            <person name="Van Nieuwerburgh F."/>
            <person name="Esteves A.C."/>
            <person name="Alves A."/>
        </authorList>
    </citation>
    <scope>NUCLEOTIDE SEQUENCE</scope>
    <source>
        <strain evidence="11">CBS 339.90</strain>
    </source>
</reference>
<feature type="transmembrane region" description="Helical" evidence="9">
    <location>
        <begin position="543"/>
        <end position="561"/>
    </location>
</feature>
<evidence type="ECO:0000259" key="10">
    <source>
        <dbReference type="PROSITE" id="PS50048"/>
    </source>
</evidence>
<dbReference type="Proteomes" id="UP001175001">
    <property type="component" value="Unassembled WGS sequence"/>
</dbReference>
<evidence type="ECO:0000313" key="12">
    <source>
        <dbReference type="Proteomes" id="UP001175001"/>
    </source>
</evidence>
<evidence type="ECO:0000256" key="9">
    <source>
        <dbReference type="SAM" id="Phobius"/>
    </source>
</evidence>
<dbReference type="Gene3D" id="4.10.240.10">
    <property type="entry name" value="Zn(2)-C6 fungal-type DNA-binding domain"/>
    <property type="match status" value="1"/>
</dbReference>
<dbReference type="InterPro" id="IPR052202">
    <property type="entry name" value="Yeast_MetPath_Reg"/>
</dbReference>
<comment type="subcellular location">
    <subcellularLocation>
        <location evidence="1">Nucleus</location>
    </subcellularLocation>
</comment>
<keyword evidence="4" id="KW-0805">Transcription regulation</keyword>
<dbReference type="GO" id="GO:0008270">
    <property type="term" value="F:zinc ion binding"/>
    <property type="evidence" value="ECO:0007669"/>
    <property type="project" value="InterPro"/>
</dbReference>
<protein>
    <submittedName>
        <fullName evidence="11">Transcriptional regulatory protein</fullName>
    </submittedName>
</protein>
<evidence type="ECO:0000256" key="7">
    <source>
        <dbReference type="ARBA" id="ARBA00023242"/>
    </source>
</evidence>
<dbReference type="GO" id="GO:0006351">
    <property type="term" value="P:DNA-templated transcription"/>
    <property type="evidence" value="ECO:0007669"/>
    <property type="project" value="InterPro"/>
</dbReference>
<dbReference type="Pfam" id="PF04082">
    <property type="entry name" value="Fungal_trans"/>
    <property type="match status" value="1"/>
</dbReference>
<keyword evidence="9" id="KW-0812">Transmembrane</keyword>
<accession>A0AA40D3Q0</accession>
<dbReference type="PANTHER" id="PTHR47782:SF12">
    <property type="entry name" value="ZN(II)2CYS6 TRANSCRIPTION FACTOR (EUROFUNG)"/>
    <property type="match status" value="1"/>
</dbReference>
<dbReference type="GO" id="GO:0043565">
    <property type="term" value="F:sequence-specific DNA binding"/>
    <property type="evidence" value="ECO:0007669"/>
    <property type="project" value="TreeGrafter"/>
</dbReference>
<dbReference type="Pfam" id="PF00172">
    <property type="entry name" value="Zn_clus"/>
    <property type="match status" value="1"/>
</dbReference>
<keyword evidence="2" id="KW-0479">Metal-binding</keyword>
<dbReference type="GO" id="GO:0005634">
    <property type="term" value="C:nucleus"/>
    <property type="evidence" value="ECO:0007669"/>
    <property type="project" value="UniProtKB-SubCell"/>
</dbReference>
<evidence type="ECO:0000256" key="8">
    <source>
        <dbReference type="SAM" id="MobiDB-lite"/>
    </source>
</evidence>
<sequence>MPPEPTPPKKPIACVRCRHRKVKCDGLLPACSNCLKARVPCEESAGSEKRYIRELEARVRELETQLTSLRSPTDHAVAPSQPDPSPGNASAVQAHTPSTPRIGPEQPLAHEVGLLSLQAANSPKYLGPSSGVAFARLIFASAPHTQGLSTHFVADLPQSHLSDVSSASHLPSLPEIHRFVAAYFDQFHHLYPFLDEVYVDDLVEKCLAKPSLATDSDMCMLFLVIAIGSRAVESQLGADFASATYLAAAIKFLSDIPLHESIQGVQILLLLVLSSFCFPGGLNAWFLTHTIIASCLDLGLQRKQPMETDDDRPQARFGGTVAAHDTRSGIFWSAYSLDRTLCTTLGRPLTLRDEAIDIEFPGQQGSDEVDLDAIEGATQVLQPPSAGTPVDQGEPYERQPKRMRSEQLPHHNFYAANISFRFDRIVAEVKLMIHRVAQSPKRFPWPSDFEGWQKAVHASCKGLFEHAQQTLSRRAGGIARSISYRSIPSIELKYHQCVMLLYRPSPAFPRPAPEALHVCFDSATETIRIYYELHRFGQMMNSWLTAHSIFVSAITMLYCLWISPAIRGRARDTFSEHARRCSEILEALGKTWSVAKDARAKFDRLAEATSESWRRREEPAVVESTAGPDQSRPVDGSGLGVDWTEQSFDALFDSTDIFADELGDMSGWFDLEWFETYGVEGLGNAGMA</sequence>
<dbReference type="GO" id="GO:0000981">
    <property type="term" value="F:DNA-binding transcription factor activity, RNA polymerase II-specific"/>
    <property type="evidence" value="ECO:0007669"/>
    <property type="project" value="InterPro"/>
</dbReference>
<organism evidence="11 12">
    <name type="scientific">Lasiodiplodia hormozganensis</name>
    <dbReference type="NCBI Taxonomy" id="869390"/>
    <lineage>
        <taxon>Eukaryota</taxon>
        <taxon>Fungi</taxon>
        <taxon>Dikarya</taxon>
        <taxon>Ascomycota</taxon>
        <taxon>Pezizomycotina</taxon>
        <taxon>Dothideomycetes</taxon>
        <taxon>Dothideomycetes incertae sedis</taxon>
        <taxon>Botryosphaeriales</taxon>
        <taxon>Botryosphaeriaceae</taxon>
        <taxon>Lasiodiplodia</taxon>
    </lineage>
</organism>
<name>A0AA40D3Q0_9PEZI</name>
<evidence type="ECO:0000256" key="4">
    <source>
        <dbReference type="ARBA" id="ARBA00023015"/>
    </source>
</evidence>
<proteinExistence type="predicted"/>
<comment type="caution">
    <text evidence="11">The sequence shown here is derived from an EMBL/GenBank/DDBJ whole genome shotgun (WGS) entry which is preliminary data.</text>
</comment>
<dbReference type="SUPFAM" id="SSF57701">
    <property type="entry name" value="Zn2/Cys6 DNA-binding domain"/>
    <property type="match status" value="1"/>
</dbReference>
<dbReference type="AlphaFoldDB" id="A0AA40D3Q0"/>
<keyword evidence="6" id="KW-0804">Transcription</keyword>
<dbReference type="InterPro" id="IPR007219">
    <property type="entry name" value="XnlR_reg_dom"/>
</dbReference>
<dbReference type="InterPro" id="IPR001138">
    <property type="entry name" value="Zn2Cys6_DnaBD"/>
</dbReference>
<keyword evidence="12" id="KW-1185">Reference proteome</keyword>
<dbReference type="CDD" id="cd12148">
    <property type="entry name" value="fungal_TF_MHR"/>
    <property type="match status" value="1"/>
</dbReference>
<evidence type="ECO:0000313" key="11">
    <source>
        <dbReference type="EMBL" id="KAK0661940.1"/>
    </source>
</evidence>
<feature type="region of interest" description="Disordered" evidence="8">
    <location>
        <begin position="67"/>
        <end position="106"/>
    </location>
</feature>
<keyword evidence="3" id="KW-0862">Zinc</keyword>
<dbReference type="PROSITE" id="PS50048">
    <property type="entry name" value="ZN2_CY6_FUNGAL_2"/>
    <property type="match status" value="1"/>
</dbReference>
<dbReference type="PROSITE" id="PS00463">
    <property type="entry name" value="ZN2_CY6_FUNGAL_1"/>
    <property type="match status" value="1"/>
</dbReference>
<evidence type="ECO:0000256" key="1">
    <source>
        <dbReference type="ARBA" id="ARBA00004123"/>
    </source>
</evidence>
<keyword evidence="9" id="KW-1133">Transmembrane helix</keyword>
<feature type="region of interest" description="Disordered" evidence="8">
    <location>
        <begin position="615"/>
        <end position="637"/>
    </location>
</feature>
<keyword evidence="9" id="KW-0472">Membrane</keyword>
<evidence type="ECO:0000256" key="3">
    <source>
        <dbReference type="ARBA" id="ARBA00022833"/>
    </source>
</evidence>
<feature type="compositionally biased region" description="Polar residues" evidence="8">
    <location>
        <begin position="87"/>
        <end position="99"/>
    </location>
</feature>
<dbReference type="EMBL" id="JAUJDW010000007">
    <property type="protein sequence ID" value="KAK0661940.1"/>
    <property type="molecule type" value="Genomic_DNA"/>
</dbReference>
<evidence type="ECO:0000256" key="5">
    <source>
        <dbReference type="ARBA" id="ARBA00023125"/>
    </source>
</evidence>
<dbReference type="SMART" id="SM00906">
    <property type="entry name" value="Fungal_trans"/>
    <property type="match status" value="1"/>
</dbReference>
<dbReference type="InterPro" id="IPR036864">
    <property type="entry name" value="Zn2-C6_fun-type_DNA-bd_sf"/>
</dbReference>
<evidence type="ECO:0000256" key="2">
    <source>
        <dbReference type="ARBA" id="ARBA00022723"/>
    </source>
</evidence>
<feature type="domain" description="Zn(2)-C6 fungal-type" evidence="10">
    <location>
        <begin position="13"/>
        <end position="41"/>
    </location>
</feature>
<dbReference type="CDD" id="cd00067">
    <property type="entry name" value="GAL4"/>
    <property type="match status" value="1"/>
</dbReference>
<dbReference type="PANTHER" id="PTHR47782">
    <property type="entry name" value="ZN(II)2CYS6 TRANSCRIPTION FACTOR (EUROFUNG)-RELATED"/>
    <property type="match status" value="1"/>
</dbReference>
<evidence type="ECO:0000256" key="6">
    <source>
        <dbReference type="ARBA" id="ARBA00023163"/>
    </source>
</evidence>
<gene>
    <name evidence="11" type="ORF">DIS24_g2216</name>
</gene>
<keyword evidence="5" id="KW-0238">DNA-binding</keyword>
<keyword evidence="7" id="KW-0539">Nucleus</keyword>
<dbReference type="SMART" id="SM00066">
    <property type="entry name" value="GAL4"/>
    <property type="match status" value="1"/>
</dbReference>